<evidence type="ECO:0000256" key="1">
    <source>
        <dbReference type="SAM" id="MobiDB-lite"/>
    </source>
</evidence>
<proteinExistence type="predicted"/>
<feature type="region of interest" description="Disordered" evidence="1">
    <location>
        <begin position="34"/>
        <end position="74"/>
    </location>
</feature>
<dbReference type="Proteomes" id="UP000013165">
    <property type="component" value="Unassembled WGS sequence"/>
</dbReference>
<dbReference type="STRING" id="626887.J057_09331"/>
<sequence length="152" mass="17243">MLIGADRSVSSDVFRCTGADGVSYSDTPCGETAERINVPDNRIGGSFDSNLPDLPKQQESEPEQSRTATPPVESSACRYIPSTDLRRYIIREQVVKGMTRENVIKAFGRPPETYPVPQETWVYTTDYYGMMYELTYVYFRDGCVENVVYRKP</sequence>
<dbReference type="EMBL" id="APLQ01000011">
    <property type="protein sequence ID" value="ENO15543.2"/>
    <property type="molecule type" value="Genomic_DNA"/>
</dbReference>
<gene>
    <name evidence="2" type="ORF">J057_09331</name>
</gene>
<dbReference type="eggNOG" id="ENOG5033CWD">
    <property type="taxonomic scope" value="Bacteria"/>
</dbReference>
<evidence type="ECO:0000313" key="3">
    <source>
        <dbReference type="Proteomes" id="UP000013165"/>
    </source>
</evidence>
<evidence type="ECO:0008006" key="4">
    <source>
        <dbReference type="Google" id="ProtNLM"/>
    </source>
</evidence>
<dbReference type="AlphaFoldDB" id="N6X396"/>
<dbReference type="PATRIC" id="fig|626887.3.peg.1870"/>
<accession>N6X396</accession>
<organism evidence="2 3">
    <name type="scientific">Marinobacter nanhaiticus D15-8W</name>
    <dbReference type="NCBI Taxonomy" id="626887"/>
    <lineage>
        <taxon>Bacteria</taxon>
        <taxon>Pseudomonadati</taxon>
        <taxon>Pseudomonadota</taxon>
        <taxon>Gammaproteobacteria</taxon>
        <taxon>Pseudomonadales</taxon>
        <taxon>Marinobacteraceae</taxon>
        <taxon>Marinobacter</taxon>
    </lineage>
</organism>
<name>N6X396_9GAMM</name>
<comment type="caution">
    <text evidence="2">The sequence shown here is derived from an EMBL/GenBank/DDBJ whole genome shotgun (WGS) entry which is preliminary data.</text>
</comment>
<protein>
    <recommendedName>
        <fullName evidence="4">DUF4124 domain-containing protein</fullName>
    </recommendedName>
</protein>
<evidence type="ECO:0000313" key="2">
    <source>
        <dbReference type="EMBL" id="ENO15543.2"/>
    </source>
</evidence>
<reference evidence="2 3" key="1">
    <citation type="journal article" date="2013" name="Genome Announc.">
        <title>Genome Sequence of the Polycyclic Aromatic Hydrocarbon-Degrading Bacterium Strain Marinobacter nanhaiticus D15-8WT.</title>
        <authorList>
            <person name="Cui Z."/>
            <person name="Gao W."/>
            <person name="Li Q."/>
            <person name="Xu G."/>
            <person name="Zheng L."/>
        </authorList>
    </citation>
    <scope>NUCLEOTIDE SEQUENCE [LARGE SCALE GENOMIC DNA]</scope>
    <source>
        <strain evidence="2 3">D15-8W</strain>
    </source>
</reference>
<keyword evidence="3" id="KW-1185">Reference proteome</keyword>
<dbReference type="OrthoDB" id="6368790at2"/>
<dbReference type="HOGENOM" id="CLU_1650113_0_0_6"/>